<organism evidence="1 2">
    <name type="scientific">Tenacibaculum phage pT24</name>
    <dbReference type="NCBI Taxonomy" id="1880590"/>
    <lineage>
        <taxon>Viruses</taxon>
        <taxon>Duplodnaviria</taxon>
        <taxon>Heunggongvirae</taxon>
        <taxon>Uroviricota</taxon>
        <taxon>Caudoviricetes</taxon>
        <taxon>Kungbxnavirus</taxon>
        <taxon>Kungbxnavirus pT24</taxon>
    </lineage>
</organism>
<proteinExistence type="predicted"/>
<evidence type="ECO:0000313" key="1">
    <source>
        <dbReference type="EMBL" id="BAX25555.1"/>
    </source>
</evidence>
<sequence>MKKFNIELRRVFKAFKEFLKDCGKGASYALGN</sequence>
<accession>A0A1W7GKP3</accession>
<dbReference type="EMBL" id="LC168164">
    <property type="protein sequence ID" value="BAX25555.1"/>
    <property type="molecule type" value="Genomic_DNA"/>
</dbReference>
<name>A0A1W7GKP3_9CAUD</name>
<evidence type="ECO:0000313" key="2">
    <source>
        <dbReference type="Proteomes" id="UP000224877"/>
    </source>
</evidence>
<dbReference type="Proteomes" id="UP000224877">
    <property type="component" value="Segment"/>
</dbReference>
<reference evidence="1 2" key="1">
    <citation type="submission" date="2016-07" db="EMBL/GenBank/DDBJ databases">
        <title>Characterization of three bacteriophages infecting bacteria isolated from shrimp culture pond water.</title>
        <authorList>
            <person name="Khoa H.V."/>
        </authorList>
    </citation>
    <scope>NUCLEOTIDE SEQUENCE [LARGE SCALE GENOMIC DNA]</scope>
</reference>
<gene>
    <name evidence="1" type="ORF">BPT24_141</name>
</gene>
<keyword evidence="2" id="KW-1185">Reference proteome</keyword>
<protein>
    <submittedName>
        <fullName evidence="1">Uncharacterized protein</fullName>
    </submittedName>
</protein>